<sequence length="237" mass="26718">MKRSIGSSITGVLDTIFPVFCVHCGDRLDVATESAALCNECLDKIHGTVRHKAFYEVEERVAGILPLGEMFYSMLYRDDTAEKEIILRGKYGDEPFLFRSLAEAFGKRLRRDGYFRDVSCVVPVPASNSKKKRRGYNQTRFIAEGLAKVLGIELIDEVLLRRDDGGGTQTARSKEKRWQAMENLFYCKSEDERLRGRRVLLVDDVLTTGATLVHAAKALFEESGVESISFYTLSVDI</sequence>
<reference evidence="3 4" key="1">
    <citation type="submission" date="2014-08" db="EMBL/GenBank/DDBJ databases">
        <title>Porphyromonas canoris strain:OH2762 Genome sequencing.</title>
        <authorList>
            <person name="Wallis C."/>
            <person name="Deusch O."/>
            <person name="O'Flynn C."/>
            <person name="Davis I."/>
            <person name="Jospin G."/>
            <person name="Darling A.E."/>
            <person name="Coil D.A."/>
            <person name="Alexiev A."/>
            <person name="Horsfall A."/>
            <person name="Kirkwood N."/>
            <person name="Harris S."/>
            <person name="Eisen J.A."/>
        </authorList>
    </citation>
    <scope>NUCLEOTIDE SEQUENCE [LARGE SCALE GENOMIC DNA]</scope>
    <source>
        <strain evidence="4">COT-108 OH2762</strain>
    </source>
</reference>
<accession>A0ABR4XNJ1</accession>
<organism evidence="3 4">
    <name type="scientific">Porphyromonas canoris</name>
    <dbReference type="NCBI Taxonomy" id="36875"/>
    <lineage>
        <taxon>Bacteria</taxon>
        <taxon>Pseudomonadati</taxon>
        <taxon>Bacteroidota</taxon>
        <taxon>Bacteroidia</taxon>
        <taxon>Bacteroidales</taxon>
        <taxon>Porphyromonadaceae</taxon>
        <taxon>Porphyromonas</taxon>
    </lineage>
</organism>
<dbReference type="Proteomes" id="UP000030101">
    <property type="component" value="Unassembled WGS sequence"/>
</dbReference>
<keyword evidence="4" id="KW-1185">Reference proteome</keyword>
<dbReference type="InterPro" id="IPR029057">
    <property type="entry name" value="PRTase-like"/>
</dbReference>
<evidence type="ECO:0000256" key="1">
    <source>
        <dbReference type="ARBA" id="ARBA00008007"/>
    </source>
</evidence>
<proteinExistence type="inferred from homology"/>
<dbReference type="Pfam" id="PF00156">
    <property type="entry name" value="Pribosyltran"/>
    <property type="match status" value="1"/>
</dbReference>
<dbReference type="Gene3D" id="3.40.50.2020">
    <property type="match status" value="1"/>
</dbReference>
<name>A0ABR4XNJ1_9PORP</name>
<gene>
    <name evidence="3" type="ORF">HQ43_01615</name>
</gene>
<feature type="domain" description="Phosphoribosyltransferase" evidence="2">
    <location>
        <begin position="142"/>
        <end position="233"/>
    </location>
</feature>
<comment type="similarity">
    <text evidence="1">Belongs to the ComF/GntX family.</text>
</comment>
<dbReference type="InterPro" id="IPR000836">
    <property type="entry name" value="PRTase_dom"/>
</dbReference>
<evidence type="ECO:0000313" key="4">
    <source>
        <dbReference type="Proteomes" id="UP000030101"/>
    </source>
</evidence>
<evidence type="ECO:0000259" key="2">
    <source>
        <dbReference type="Pfam" id="PF00156"/>
    </source>
</evidence>
<comment type="caution">
    <text evidence="3">The sequence shown here is derived from an EMBL/GenBank/DDBJ whole genome shotgun (WGS) entry which is preliminary data.</text>
</comment>
<dbReference type="PANTHER" id="PTHR47505">
    <property type="entry name" value="DNA UTILIZATION PROTEIN YHGH"/>
    <property type="match status" value="1"/>
</dbReference>
<dbReference type="InterPro" id="IPR051910">
    <property type="entry name" value="ComF/GntX_DNA_util-trans"/>
</dbReference>
<dbReference type="SUPFAM" id="SSF53271">
    <property type="entry name" value="PRTase-like"/>
    <property type="match status" value="1"/>
</dbReference>
<dbReference type="CDD" id="cd06223">
    <property type="entry name" value="PRTases_typeI"/>
    <property type="match status" value="1"/>
</dbReference>
<dbReference type="PANTHER" id="PTHR47505:SF1">
    <property type="entry name" value="DNA UTILIZATION PROTEIN YHGH"/>
    <property type="match status" value="1"/>
</dbReference>
<protein>
    <recommendedName>
        <fullName evidence="2">Phosphoribosyltransferase domain-containing protein</fullName>
    </recommendedName>
</protein>
<dbReference type="EMBL" id="JQZV01000003">
    <property type="protein sequence ID" value="KGN93365.1"/>
    <property type="molecule type" value="Genomic_DNA"/>
</dbReference>
<evidence type="ECO:0000313" key="3">
    <source>
        <dbReference type="EMBL" id="KGN93365.1"/>
    </source>
</evidence>